<protein>
    <submittedName>
        <fullName evidence="3">Penicillin-binding protein</fullName>
    </submittedName>
</protein>
<keyword evidence="1" id="KW-0472">Membrane</keyword>
<feature type="transmembrane region" description="Helical" evidence="1">
    <location>
        <begin position="9"/>
        <end position="31"/>
    </location>
</feature>
<dbReference type="Gene3D" id="3.90.1310.10">
    <property type="entry name" value="Penicillin-binding protein 2a (Domain 2)"/>
    <property type="match status" value="1"/>
</dbReference>
<dbReference type="EMBL" id="QLYR01000010">
    <property type="protein sequence ID" value="RAQ22638.1"/>
    <property type="molecule type" value="Genomic_DNA"/>
</dbReference>
<keyword evidence="4" id="KW-1185">Reference proteome</keyword>
<dbReference type="RefSeq" id="WP_112333379.1">
    <property type="nucleotide sequence ID" value="NZ_QLYR01000010.1"/>
</dbReference>
<dbReference type="GO" id="GO:0008658">
    <property type="term" value="F:penicillin binding"/>
    <property type="evidence" value="ECO:0007669"/>
    <property type="project" value="InterPro"/>
</dbReference>
<dbReference type="GO" id="GO:0005886">
    <property type="term" value="C:plasma membrane"/>
    <property type="evidence" value="ECO:0007669"/>
    <property type="project" value="TreeGrafter"/>
</dbReference>
<accession>A0A328U9U1</accession>
<dbReference type="Gene3D" id="3.40.710.10">
    <property type="entry name" value="DD-peptidase/beta-lactamase superfamily"/>
    <property type="match status" value="1"/>
</dbReference>
<keyword evidence="1" id="KW-0812">Transmembrane</keyword>
<dbReference type="Proteomes" id="UP000249377">
    <property type="component" value="Unassembled WGS sequence"/>
</dbReference>
<gene>
    <name evidence="3" type="ORF">DPQ25_11780</name>
</gene>
<evidence type="ECO:0000259" key="2">
    <source>
        <dbReference type="Pfam" id="PF00905"/>
    </source>
</evidence>
<dbReference type="Pfam" id="PF00905">
    <property type="entry name" value="Transpeptidase"/>
    <property type="match status" value="1"/>
</dbReference>
<dbReference type="InterPro" id="IPR012338">
    <property type="entry name" value="Beta-lactam/transpept-like"/>
</dbReference>
<dbReference type="PANTHER" id="PTHR30627:SF24">
    <property type="entry name" value="PENICILLIN-BINDING PROTEIN 4B"/>
    <property type="match status" value="1"/>
</dbReference>
<dbReference type="GO" id="GO:0071555">
    <property type="term" value="P:cell wall organization"/>
    <property type="evidence" value="ECO:0007669"/>
    <property type="project" value="TreeGrafter"/>
</dbReference>
<dbReference type="SUPFAM" id="SSF56601">
    <property type="entry name" value="beta-lactamase/transpeptidase-like"/>
    <property type="match status" value="1"/>
</dbReference>
<reference evidence="3 4" key="1">
    <citation type="submission" date="2018-06" db="EMBL/GenBank/DDBJ databases">
        <title>Noncontiguous genome sequence of Ruminococcaceae bacterium ASD2818.</title>
        <authorList>
            <person name="Chaplin A.V."/>
            <person name="Sokolova S.R."/>
            <person name="Kochetkova T.O."/>
            <person name="Goltsov A.Y."/>
            <person name="Trofimov D.Y."/>
            <person name="Efimov B.A."/>
        </authorList>
    </citation>
    <scope>NUCLEOTIDE SEQUENCE [LARGE SCALE GENOMIC DNA]</scope>
    <source>
        <strain evidence="3 4">ASD2818</strain>
    </source>
</reference>
<name>A0A328U9U1_9FIRM</name>
<dbReference type="InterPro" id="IPR050515">
    <property type="entry name" value="Beta-lactam/transpept"/>
</dbReference>
<keyword evidence="1" id="KW-1133">Transmembrane helix</keyword>
<proteinExistence type="predicted"/>
<dbReference type="InterPro" id="IPR001460">
    <property type="entry name" value="PCN-bd_Tpept"/>
</dbReference>
<dbReference type="GO" id="GO:0071972">
    <property type="term" value="F:peptidoglycan L,D-transpeptidase activity"/>
    <property type="evidence" value="ECO:0007669"/>
    <property type="project" value="TreeGrafter"/>
</dbReference>
<feature type="domain" description="Penicillin-binding protein transpeptidase" evidence="2">
    <location>
        <begin position="147"/>
        <end position="451"/>
    </location>
</feature>
<sequence length="455" mass="48179">MKTTGKRSLVLYFLIALFVAGLGFFLAEFAFQGGEWAIQPFNKHITQGGVSGTITDRDNTVLAQSSNGERIYNEDPAVRCAMLQTVGDTRGYISTSVQYVYRAPLSGYNLVTGLYSPTGGGNGSKIQLTLDAELCKTAYNAMNGRKGSVLVYNYKTGEIVCMVSSPTFDPASPPADLDTDETGKYDGVYLNNVLSGLYTPGSTFKIVTAAAAIENISNLDEKTFVCNGSVVINGNKINCTGTHGQIDFKTALARSCNVAFGELSVELGSEAMQKTAEQLGFGKRYSIDGITTAASVYDVEDATSDGLAWSGIGQYTDLANPYHMARLMGAIANGGTPVEPYFIKSVTTSFGLVTQSGHAIQGDSLMTAQTAERLKGYMRNNVTSYYGESLFPGLEICAKTGTAEVGGEKEPSAWIVGFSQRQDTPYAFVVVVEEGGSGIQAAGGVAGAVLQQAAK</sequence>
<organism evidence="3 4">
    <name type="scientific">Hydrogeniiclostridium mannosilyticum</name>
    <dbReference type="NCBI Taxonomy" id="2764322"/>
    <lineage>
        <taxon>Bacteria</taxon>
        <taxon>Bacillati</taxon>
        <taxon>Bacillota</taxon>
        <taxon>Clostridia</taxon>
        <taxon>Eubacteriales</taxon>
        <taxon>Acutalibacteraceae</taxon>
        <taxon>Hydrogeniiclostridium</taxon>
    </lineage>
</organism>
<comment type="caution">
    <text evidence="3">The sequence shown here is derived from an EMBL/GenBank/DDBJ whole genome shotgun (WGS) entry which is preliminary data.</text>
</comment>
<evidence type="ECO:0000313" key="3">
    <source>
        <dbReference type="EMBL" id="RAQ22638.1"/>
    </source>
</evidence>
<dbReference type="AlphaFoldDB" id="A0A328U9U1"/>
<evidence type="ECO:0000313" key="4">
    <source>
        <dbReference type="Proteomes" id="UP000249377"/>
    </source>
</evidence>
<evidence type="ECO:0000256" key="1">
    <source>
        <dbReference type="SAM" id="Phobius"/>
    </source>
</evidence>
<dbReference type="PANTHER" id="PTHR30627">
    <property type="entry name" value="PEPTIDOGLYCAN D,D-TRANSPEPTIDASE"/>
    <property type="match status" value="1"/>
</dbReference>